<dbReference type="InterPro" id="IPR016169">
    <property type="entry name" value="FAD-bd_PCMH_sub2"/>
</dbReference>
<dbReference type="InterPro" id="IPR036318">
    <property type="entry name" value="FAD-bd_PCMH-like_sf"/>
</dbReference>
<dbReference type="InterPro" id="IPR051264">
    <property type="entry name" value="FAD-oxidored/transferase_4"/>
</dbReference>
<accession>A0A915C6K2</accession>
<sequence>MRRALHQLCRIPPSSLQQRICGVATVAASPRGEFSMIEDNDLSVFEKILGKNNVLTEDLDPYNTDFLHIYKGSSKCALFPTSSEEVSAILRHCYSRNLAVVPQSGNTGLVGGSVPVYDEVVLSLKKLNKNFEFDPRTGSVECDAGVILEEANNRLAPEGYTMPWDTGSKGSCLLGGNVATGVGGARMLRYGSLHNHITGLKVVLADKNGSVVNFGSKMKKDNTNLHMHHLFIGSEGQLGVVTGISMCAVPKPSCVQVAMLGVNTYSECRDILQLARLHLGEILSAFEFIDGASMRCLDENKKLRSVLTSNPSFNVLVETMGSNEAHDKEKMDNFLKEALNKGLAVDGVQAANAQEAAYMWKLRNILPIAALPDGFLCEHDIALPLEYFYEIADILRQRLGTMATRVISFGHMAEGDNHINISAKIYSNELMAKIYPFLCEWTIEHGGSISAEHGIGQERRTYAQIGKGYQVDLARQLKRQFDPKCILSPYKMIDAFAS</sequence>
<dbReference type="InterPro" id="IPR006094">
    <property type="entry name" value="Oxid_FAD_bind_N"/>
</dbReference>
<dbReference type="GO" id="GO:0051990">
    <property type="term" value="F:(R)-2-hydroxyglutarate dehydrogenase activity"/>
    <property type="evidence" value="ECO:0007669"/>
    <property type="project" value="UniProtKB-EC"/>
</dbReference>
<evidence type="ECO:0000313" key="12">
    <source>
        <dbReference type="WBParaSite" id="PgR094_g032_t01"/>
    </source>
</evidence>
<dbReference type="SUPFAM" id="SSF56176">
    <property type="entry name" value="FAD-binding/transporter-associated domain-like"/>
    <property type="match status" value="1"/>
</dbReference>
<comment type="similarity">
    <text evidence="2">Belongs to the FAD-binding oxidoreductase/transferase type 4 family.</text>
</comment>
<keyword evidence="5" id="KW-0560">Oxidoreductase</keyword>
<organism evidence="11 12">
    <name type="scientific">Parascaris univalens</name>
    <name type="common">Nematode worm</name>
    <dbReference type="NCBI Taxonomy" id="6257"/>
    <lineage>
        <taxon>Eukaryota</taxon>
        <taxon>Metazoa</taxon>
        <taxon>Ecdysozoa</taxon>
        <taxon>Nematoda</taxon>
        <taxon>Chromadorea</taxon>
        <taxon>Rhabditida</taxon>
        <taxon>Spirurina</taxon>
        <taxon>Ascaridomorpha</taxon>
        <taxon>Ascaridoidea</taxon>
        <taxon>Ascarididae</taxon>
        <taxon>Parascaris</taxon>
    </lineage>
</organism>
<comment type="cofactor">
    <cofactor evidence="1">
        <name>FAD</name>
        <dbReference type="ChEBI" id="CHEBI:57692"/>
    </cofactor>
</comment>
<dbReference type="FunFam" id="3.30.43.10:FF:000011">
    <property type="entry name" value="D-lactate dehydrogenase (Cytochrome)"/>
    <property type="match status" value="1"/>
</dbReference>
<keyword evidence="4" id="KW-0274">FAD</keyword>
<dbReference type="Proteomes" id="UP000887569">
    <property type="component" value="Unplaced"/>
</dbReference>
<dbReference type="WBParaSite" id="PgR094_g032_t01">
    <property type="protein sequence ID" value="PgR094_g032_t01"/>
    <property type="gene ID" value="PgR094_g032"/>
</dbReference>
<reference evidence="12" key="1">
    <citation type="submission" date="2022-11" db="UniProtKB">
        <authorList>
            <consortium name="WormBaseParasite"/>
        </authorList>
    </citation>
    <scope>IDENTIFICATION</scope>
</reference>
<evidence type="ECO:0000313" key="11">
    <source>
        <dbReference type="Proteomes" id="UP000887569"/>
    </source>
</evidence>
<dbReference type="SUPFAM" id="SSF55103">
    <property type="entry name" value="FAD-linked oxidases, C-terminal domain"/>
    <property type="match status" value="1"/>
</dbReference>
<evidence type="ECO:0000256" key="6">
    <source>
        <dbReference type="ARBA" id="ARBA00039003"/>
    </source>
</evidence>
<evidence type="ECO:0000256" key="7">
    <source>
        <dbReference type="ARBA" id="ARBA00039639"/>
    </source>
</evidence>
<dbReference type="Gene3D" id="1.10.45.10">
    <property type="entry name" value="Vanillyl-alcohol Oxidase, Chain A, domain 4"/>
    <property type="match status" value="1"/>
</dbReference>
<protein>
    <recommendedName>
        <fullName evidence="7">D-2-hydroxyglutarate dehydrogenase, mitochondrial</fullName>
        <ecNumber evidence="6">1.1.99.39</ecNumber>
    </recommendedName>
</protein>
<dbReference type="InterPro" id="IPR016171">
    <property type="entry name" value="Vanillyl_alc_oxidase_C-sub2"/>
</dbReference>
<proteinExistence type="inferred from homology"/>
<dbReference type="PROSITE" id="PS51387">
    <property type="entry name" value="FAD_PCMH"/>
    <property type="match status" value="1"/>
</dbReference>
<evidence type="ECO:0000256" key="3">
    <source>
        <dbReference type="ARBA" id="ARBA00022630"/>
    </source>
</evidence>
<dbReference type="Pfam" id="PF02913">
    <property type="entry name" value="FAD-oxidase_C"/>
    <property type="match status" value="1"/>
</dbReference>
<evidence type="ECO:0000256" key="1">
    <source>
        <dbReference type="ARBA" id="ARBA00001974"/>
    </source>
</evidence>
<evidence type="ECO:0000256" key="9">
    <source>
        <dbReference type="ARBA" id="ARBA00049267"/>
    </source>
</evidence>
<dbReference type="GO" id="GO:0071949">
    <property type="term" value="F:FAD binding"/>
    <property type="evidence" value="ECO:0007669"/>
    <property type="project" value="InterPro"/>
</dbReference>
<dbReference type="InterPro" id="IPR016166">
    <property type="entry name" value="FAD-bd_PCMH"/>
</dbReference>
<evidence type="ECO:0000256" key="8">
    <source>
        <dbReference type="ARBA" id="ARBA00045410"/>
    </source>
</evidence>
<dbReference type="InterPro" id="IPR004113">
    <property type="entry name" value="FAD-bd_oxidored_4_C"/>
</dbReference>
<comment type="function">
    <text evidence="8">Catalyzes the oxidation of D-2-hydroxyglutarate (D-2-HG) to alpha-ketoglutarate. Also catalyzes the oxidation of other D-2-hydroxyacids, such as D-malate (D-MAL) and D-lactate (D-LAC). Exhibits high activities towards D-2-HG and D-MAL but a very weak activity towards D-LAC.</text>
</comment>
<dbReference type="GO" id="GO:0005739">
    <property type="term" value="C:mitochondrion"/>
    <property type="evidence" value="ECO:0007669"/>
    <property type="project" value="TreeGrafter"/>
</dbReference>
<dbReference type="Gene3D" id="3.30.43.10">
    <property type="entry name" value="Uridine Diphospho-n-acetylenolpyruvylglucosamine Reductase, domain 2"/>
    <property type="match status" value="1"/>
</dbReference>
<dbReference type="PANTHER" id="PTHR43716">
    <property type="entry name" value="D-2-HYDROXYGLUTARATE DEHYDROGENASE, MITOCHONDRIAL"/>
    <property type="match status" value="1"/>
</dbReference>
<dbReference type="Gene3D" id="3.30.465.10">
    <property type="match status" value="1"/>
</dbReference>
<dbReference type="FunFam" id="3.30.70.2190:FF:000001">
    <property type="entry name" value="D-2-hydroxyglutarate dehydrogenase mitochondrial"/>
    <property type="match status" value="1"/>
</dbReference>
<evidence type="ECO:0000259" key="10">
    <source>
        <dbReference type="PROSITE" id="PS51387"/>
    </source>
</evidence>
<comment type="catalytic activity">
    <reaction evidence="9">
        <text>(R)-malate + A = oxaloacetate + AH2</text>
        <dbReference type="Rhea" id="RHEA:67460"/>
        <dbReference type="ChEBI" id="CHEBI:13193"/>
        <dbReference type="ChEBI" id="CHEBI:15588"/>
        <dbReference type="ChEBI" id="CHEBI:16452"/>
        <dbReference type="ChEBI" id="CHEBI:17499"/>
    </reaction>
    <physiologicalReaction direction="left-to-right" evidence="9">
        <dbReference type="Rhea" id="RHEA:67461"/>
    </physiologicalReaction>
</comment>
<name>A0A915C6K2_PARUN</name>
<evidence type="ECO:0000256" key="5">
    <source>
        <dbReference type="ARBA" id="ARBA00023002"/>
    </source>
</evidence>
<dbReference type="InterPro" id="IPR016167">
    <property type="entry name" value="FAD-bd_PCMH_sub1"/>
</dbReference>
<dbReference type="AlphaFoldDB" id="A0A915C6K2"/>
<keyword evidence="11" id="KW-1185">Reference proteome</keyword>
<dbReference type="InterPro" id="IPR016164">
    <property type="entry name" value="FAD-linked_Oxase-like_C"/>
</dbReference>
<feature type="domain" description="FAD-binding PCMH-type" evidence="10">
    <location>
        <begin position="70"/>
        <end position="251"/>
    </location>
</feature>
<dbReference type="Gene3D" id="3.30.70.2740">
    <property type="match status" value="1"/>
</dbReference>
<dbReference type="PANTHER" id="PTHR43716:SF1">
    <property type="entry name" value="D-2-HYDROXYGLUTARATE DEHYDROGENASE, MITOCHONDRIAL"/>
    <property type="match status" value="1"/>
</dbReference>
<dbReference type="Pfam" id="PF01565">
    <property type="entry name" value="FAD_binding_4"/>
    <property type="match status" value="1"/>
</dbReference>
<dbReference type="EC" id="1.1.99.39" evidence="6"/>
<evidence type="ECO:0000256" key="4">
    <source>
        <dbReference type="ARBA" id="ARBA00022827"/>
    </source>
</evidence>
<evidence type="ECO:0000256" key="2">
    <source>
        <dbReference type="ARBA" id="ARBA00008000"/>
    </source>
</evidence>
<dbReference type="Gene3D" id="3.30.70.2190">
    <property type="match status" value="1"/>
</dbReference>
<keyword evidence="3" id="KW-0285">Flavoprotein</keyword>